<dbReference type="InParanoid" id="B8C8Y6"/>
<dbReference type="InterPro" id="IPR036570">
    <property type="entry name" value="HORMA_dom_sf"/>
</dbReference>
<dbReference type="eggNOG" id="ENOG502QYJE">
    <property type="taxonomic scope" value="Eukaryota"/>
</dbReference>
<dbReference type="EMBL" id="CM000646">
    <property type="protein sequence ID" value="EED89756.1"/>
    <property type="molecule type" value="Genomic_DNA"/>
</dbReference>
<evidence type="ECO:0000256" key="1">
    <source>
        <dbReference type="SAM" id="MobiDB-lite"/>
    </source>
</evidence>
<feature type="compositionally biased region" description="Low complexity" evidence="1">
    <location>
        <begin position="55"/>
        <end position="64"/>
    </location>
</feature>
<protein>
    <recommendedName>
        <fullName evidence="2">HORMA domain-containing protein</fullName>
    </recommendedName>
</protein>
<feature type="compositionally biased region" description="Basic and acidic residues" evidence="1">
    <location>
        <begin position="38"/>
        <end position="54"/>
    </location>
</feature>
<feature type="region of interest" description="Disordered" evidence="1">
    <location>
        <begin position="649"/>
        <end position="685"/>
    </location>
</feature>
<evidence type="ECO:0000259" key="2">
    <source>
        <dbReference type="Pfam" id="PF02301"/>
    </source>
</evidence>
<feature type="compositionally biased region" description="Acidic residues" evidence="1">
    <location>
        <begin position="174"/>
        <end position="190"/>
    </location>
</feature>
<reference evidence="3 4" key="2">
    <citation type="journal article" date="2008" name="Nature">
        <title>The Phaeodactylum genome reveals the evolutionary history of diatom genomes.</title>
        <authorList>
            <person name="Bowler C."/>
            <person name="Allen A.E."/>
            <person name="Badger J.H."/>
            <person name="Grimwood J."/>
            <person name="Jabbari K."/>
            <person name="Kuo A."/>
            <person name="Maheswari U."/>
            <person name="Martens C."/>
            <person name="Maumus F."/>
            <person name="Otillar R.P."/>
            <person name="Rayko E."/>
            <person name="Salamov A."/>
            <person name="Vandepoele K."/>
            <person name="Beszteri B."/>
            <person name="Gruber A."/>
            <person name="Heijde M."/>
            <person name="Katinka M."/>
            <person name="Mock T."/>
            <person name="Valentin K."/>
            <person name="Verret F."/>
            <person name="Berges J.A."/>
            <person name="Brownlee C."/>
            <person name="Cadoret J.P."/>
            <person name="Chiovitti A."/>
            <person name="Choi C.J."/>
            <person name="Coesel S."/>
            <person name="De Martino A."/>
            <person name="Detter J.C."/>
            <person name="Durkin C."/>
            <person name="Falciatore A."/>
            <person name="Fournet J."/>
            <person name="Haruta M."/>
            <person name="Huysman M.J."/>
            <person name="Jenkins B.D."/>
            <person name="Jiroutova K."/>
            <person name="Jorgensen R.E."/>
            <person name="Joubert Y."/>
            <person name="Kaplan A."/>
            <person name="Kroger N."/>
            <person name="Kroth P.G."/>
            <person name="La Roche J."/>
            <person name="Lindquist E."/>
            <person name="Lommer M."/>
            <person name="Martin-Jezequel V."/>
            <person name="Lopez P.J."/>
            <person name="Lucas S."/>
            <person name="Mangogna M."/>
            <person name="McGinnis K."/>
            <person name="Medlin L.K."/>
            <person name="Montsant A."/>
            <person name="Oudot-Le Secq M.P."/>
            <person name="Napoli C."/>
            <person name="Obornik M."/>
            <person name="Parker M.S."/>
            <person name="Petit J.L."/>
            <person name="Porcel B.M."/>
            <person name="Poulsen N."/>
            <person name="Robison M."/>
            <person name="Rychlewski L."/>
            <person name="Rynearson T.A."/>
            <person name="Schmutz J."/>
            <person name="Shapiro H."/>
            <person name="Siaut M."/>
            <person name="Stanley M."/>
            <person name="Sussman M.R."/>
            <person name="Taylor A.R."/>
            <person name="Vardi A."/>
            <person name="von Dassow P."/>
            <person name="Vyverman W."/>
            <person name="Willis A."/>
            <person name="Wyrwicz L.S."/>
            <person name="Rokhsar D.S."/>
            <person name="Weissenbach J."/>
            <person name="Armbrust E.V."/>
            <person name="Green B.R."/>
            <person name="Van de Peer Y."/>
            <person name="Grigoriev I.V."/>
        </authorList>
    </citation>
    <scope>NUCLEOTIDE SEQUENCE [LARGE SCALE GENOMIC DNA]</scope>
    <source>
        <strain evidence="3 4">CCMP1335</strain>
    </source>
</reference>
<dbReference type="KEGG" id="tps:THAPSDRAFT_24100"/>
<name>B8C8Y6_THAPS</name>
<sequence length="830" mass="91385">MNVATTPVPRRRRTAVPPKTSAATTANTTPKKTHHNNNARERPPPKSSSTEKTKATSYSTTKETPTVALGLTAATNFTNNADGAGDDDGDSSPYILDRRILLNDGGSTFRSSVAQRNDGGSNNILEMFSQESDKSISSSPGAKAEQSIASSGSCSQEEQSVQQSRSDVSKKEDEQNDCSNNDEDSDEEESISSSQHRLNQAEQANNMIFITLECGLASICRLRHLYPSNFFTKMEHEGTSVTKFNVDALRKICNGGDDKQKRLVEGGDVDEGEDGLGGGGRSIVKVNNNHNPDALSPLTGYTLNEMMSQTSKNNPSQCTNKSNTKVVESAMTNEQVMATEARLLIHWLGAEGVKAIMKRGKLARVVFGICVPKRGDKDGGSGEDDVGEQDELIESYSFEISCKKPLEPQDVQQTQARQDMNEFFRRLNGYSAGKSSLSQAVIPSKTQSSYAAASQASYFTQASIMHSCTSLSQKHHSSNNNSINNINNNSSMMEYSQTSLMASMSQSIRASVKRNRGIKIPKTRYLTLRIEFTESLQHSELPSALAKGVGDLLNAAASPVPTASKLGMTAFDDKMKDRKFVVTPLGSVVEEHCTGLSVKMMAYSKSTMDYVDRDEDDGKSVHFSQHSLSSTRRKRDHFEIKELEVDDSEFKPFTQRMDDEESEEEEEEEQLPPVPRRRTGQAKTKISKTKAVTLTCRETIAAKKAQPKDVNAIQQSKGSRCVSPKGQEANQLYVGLKCFAIPCDVEFGHTYLKCIILGHRIDFINGKYINMYKVEFHEKADSLESKKKRKQWLLGQNILTSAVMKERIESAVKKSKLNGRSKSSGAKTVE</sequence>
<accession>B8C8Y6</accession>
<evidence type="ECO:0000313" key="3">
    <source>
        <dbReference type="EMBL" id="EED89756.1"/>
    </source>
</evidence>
<dbReference type="GeneID" id="7446996"/>
<dbReference type="Proteomes" id="UP000001449">
    <property type="component" value="Chromosome 10"/>
</dbReference>
<dbReference type="InterPro" id="IPR003511">
    <property type="entry name" value="HORMA_dom"/>
</dbReference>
<feature type="region of interest" description="Disordered" evidence="1">
    <location>
        <begin position="1"/>
        <end position="67"/>
    </location>
</feature>
<feature type="region of interest" description="Disordered" evidence="1">
    <location>
        <begin position="131"/>
        <end position="197"/>
    </location>
</feature>
<organism evidence="3 4">
    <name type="scientific">Thalassiosira pseudonana</name>
    <name type="common">Marine diatom</name>
    <name type="synonym">Cyclotella nana</name>
    <dbReference type="NCBI Taxonomy" id="35128"/>
    <lineage>
        <taxon>Eukaryota</taxon>
        <taxon>Sar</taxon>
        <taxon>Stramenopiles</taxon>
        <taxon>Ochrophyta</taxon>
        <taxon>Bacillariophyta</taxon>
        <taxon>Coscinodiscophyceae</taxon>
        <taxon>Thalassiosirophycidae</taxon>
        <taxon>Thalassiosirales</taxon>
        <taxon>Thalassiosiraceae</taxon>
        <taxon>Thalassiosira</taxon>
    </lineage>
</organism>
<feature type="compositionally biased region" description="Acidic residues" evidence="1">
    <location>
        <begin position="658"/>
        <end position="670"/>
    </location>
</feature>
<feature type="region of interest" description="Disordered" evidence="1">
    <location>
        <begin position="614"/>
        <end position="634"/>
    </location>
</feature>
<proteinExistence type="predicted"/>
<feature type="compositionally biased region" description="Low complexity" evidence="1">
    <location>
        <begin position="15"/>
        <end position="30"/>
    </location>
</feature>
<gene>
    <name evidence="3" type="ORF">THAPSDRAFT_24100</name>
</gene>
<dbReference type="Gene3D" id="3.30.900.10">
    <property type="entry name" value="HORMA domain"/>
    <property type="match status" value="1"/>
</dbReference>
<dbReference type="Pfam" id="PF02301">
    <property type="entry name" value="HORMA"/>
    <property type="match status" value="1"/>
</dbReference>
<feature type="compositionally biased region" description="Basic residues" evidence="1">
    <location>
        <begin position="675"/>
        <end position="685"/>
    </location>
</feature>
<dbReference type="HOGENOM" id="CLU_341822_0_0_1"/>
<evidence type="ECO:0000313" key="4">
    <source>
        <dbReference type="Proteomes" id="UP000001449"/>
    </source>
</evidence>
<dbReference type="RefSeq" id="XP_002292560.1">
    <property type="nucleotide sequence ID" value="XM_002292524.1"/>
</dbReference>
<dbReference type="PaxDb" id="35128-Thaps24100"/>
<dbReference type="AlphaFoldDB" id="B8C8Y6"/>
<feature type="compositionally biased region" description="Low complexity" evidence="1">
    <location>
        <begin position="150"/>
        <end position="166"/>
    </location>
</feature>
<reference evidence="3 4" key="1">
    <citation type="journal article" date="2004" name="Science">
        <title>The genome of the diatom Thalassiosira pseudonana: ecology, evolution, and metabolism.</title>
        <authorList>
            <person name="Armbrust E.V."/>
            <person name="Berges J.A."/>
            <person name="Bowler C."/>
            <person name="Green B.R."/>
            <person name="Martinez D."/>
            <person name="Putnam N.H."/>
            <person name="Zhou S."/>
            <person name="Allen A.E."/>
            <person name="Apt K.E."/>
            <person name="Bechner M."/>
            <person name="Brzezinski M.A."/>
            <person name="Chaal B.K."/>
            <person name="Chiovitti A."/>
            <person name="Davis A.K."/>
            <person name="Demarest M.S."/>
            <person name="Detter J.C."/>
            <person name="Glavina T."/>
            <person name="Goodstein D."/>
            <person name="Hadi M.Z."/>
            <person name="Hellsten U."/>
            <person name="Hildebrand M."/>
            <person name="Jenkins B.D."/>
            <person name="Jurka J."/>
            <person name="Kapitonov V.V."/>
            <person name="Kroger N."/>
            <person name="Lau W.W."/>
            <person name="Lane T.W."/>
            <person name="Larimer F.W."/>
            <person name="Lippmeier J.C."/>
            <person name="Lucas S."/>
            <person name="Medina M."/>
            <person name="Montsant A."/>
            <person name="Obornik M."/>
            <person name="Parker M.S."/>
            <person name="Palenik B."/>
            <person name="Pazour G.J."/>
            <person name="Richardson P.M."/>
            <person name="Rynearson T.A."/>
            <person name="Saito M.A."/>
            <person name="Schwartz D.C."/>
            <person name="Thamatrakoln K."/>
            <person name="Valentin K."/>
            <person name="Vardi A."/>
            <person name="Wilkerson F.P."/>
            <person name="Rokhsar D.S."/>
        </authorList>
    </citation>
    <scope>NUCLEOTIDE SEQUENCE [LARGE SCALE GENOMIC DNA]</scope>
    <source>
        <strain evidence="3 4">CCMP1335</strain>
    </source>
</reference>
<feature type="domain" description="HORMA" evidence="2">
    <location>
        <begin position="207"/>
        <end position="445"/>
    </location>
</feature>
<keyword evidence="4" id="KW-1185">Reference proteome</keyword>